<gene>
    <name evidence="2" type="ORF">CKO40_00395</name>
</gene>
<keyword evidence="1" id="KW-1133">Transmembrane helix</keyword>
<name>A0AAJ0U0B2_9GAMM</name>
<keyword evidence="1" id="KW-0472">Membrane</keyword>
<dbReference type="Pfam" id="PF14808">
    <property type="entry name" value="TMEM164"/>
    <property type="match status" value="1"/>
</dbReference>
<evidence type="ECO:0000313" key="2">
    <source>
        <dbReference type="EMBL" id="MBK1703049.1"/>
    </source>
</evidence>
<accession>A0AAJ0U0B2</accession>
<dbReference type="NCBIfam" id="TIGR02206">
    <property type="entry name" value="intg_mem_TP0381"/>
    <property type="match status" value="1"/>
</dbReference>
<keyword evidence="1" id="KW-0812">Transmembrane</keyword>
<dbReference type="EMBL" id="NRSJ01000001">
    <property type="protein sequence ID" value="MBK1703049.1"/>
    <property type="molecule type" value="Genomic_DNA"/>
</dbReference>
<dbReference type="RefSeq" id="WP_200343677.1">
    <property type="nucleotide sequence ID" value="NZ_NRSJ01000001.1"/>
</dbReference>
<reference evidence="2" key="2">
    <citation type="journal article" date="2020" name="Microorganisms">
        <title>Osmotic Adaptation and Compatible Solute Biosynthesis of Phototrophic Bacteria as Revealed from Genome Analyses.</title>
        <authorList>
            <person name="Imhoff J.F."/>
            <person name="Rahn T."/>
            <person name="Kunzel S."/>
            <person name="Keller A."/>
            <person name="Neulinger S.C."/>
        </authorList>
    </citation>
    <scope>NUCLEOTIDE SEQUENCE</scope>
    <source>
        <strain evidence="2">DSM 11080</strain>
    </source>
</reference>
<dbReference type="Proteomes" id="UP001296776">
    <property type="component" value="Unassembled WGS sequence"/>
</dbReference>
<evidence type="ECO:0000313" key="3">
    <source>
        <dbReference type="Proteomes" id="UP001296776"/>
    </source>
</evidence>
<feature type="transmembrane region" description="Helical" evidence="1">
    <location>
        <begin position="18"/>
        <end position="39"/>
    </location>
</feature>
<feature type="transmembrane region" description="Helical" evidence="1">
    <location>
        <begin position="162"/>
        <end position="186"/>
    </location>
</feature>
<evidence type="ECO:0000256" key="1">
    <source>
        <dbReference type="SAM" id="Phobius"/>
    </source>
</evidence>
<feature type="transmembrane region" description="Helical" evidence="1">
    <location>
        <begin position="46"/>
        <end position="64"/>
    </location>
</feature>
<dbReference type="InterPro" id="IPR011737">
    <property type="entry name" value="CHP02206_TP0381"/>
</dbReference>
<organism evidence="2 3">
    <name type="scientific">Halochromatium glycolicum</name>
    <dbReference type="NCBI Taxonomy" id="85075"/>
    <lineage>
        <taxon>Bacteria</taxon>
        <taxon>Pseudomonadati</taxon>
        <taxon>Pseudomonadota</taxon>
        <taxon>Gammaproteobacteria</taxon>
        <taxon>Chromatiales</taxon>
        <taxon>Chromatiaceae</taxon>
        <taxon>Halochromatium</taxon>
    </lineage>
</organism>
<dbReference type="AlphaFoldDB" id="A0AAJ0U0B2"/>
<feature type="transmembrane region" description="Helical" evidence="1">
    <location>
        <begin position="102"/>
        <end position="121"/>
    </location>
</feature>
<protein>
    <submittedName>
        <fullName evidence="2">TIGR02206 family membrane protein</fullName>
    </submittedName>
</protein>
<feature type="transmembrane region" description="Helical" evidence="1">
    <location>
        <begin position="127"/>
        <end position="150"/>
    </location>
</feature>
<reference evidence="2" key="1">
    <citation type="submission" date="2017-08" db="EMBL/GenBank/DDBJ databases">
        <authorList>
            <person name="Imhoff J.F."/>
            <person name="Rahn T."/>
            <person name="Kuenzel S."/>
            <person name="Neulinger S.C."/>
        </authorList>
    </citation>
    <scope>NUCLEOTIDE SEQUENCE</scope>
    <source>
        <strain evidence="2">DSM 11080</strain>
    </source>
</reference>
<comment type="caution">
    <text evidence="2">The sequence shown here is derived from an EMBL/GenBank/DDBJ whole genome shotgun (WGS) entry which is preliminary data.</text>
</comment>
<keyword evidence="3" id="KW-1185">Reference proteome</keyword>
<sequence>MSTTAINSGFALFGESHLATLGLILAMSLLLPVAVRGLAPHLARPIGILLALLLVAQELVQLALMLQRDGPTPEMLPLHLCALAVWLTAWVLITASPRAFELVYFWALAGTTQALATPDLVQDFPSARFILFFLGHGLVMVGVLYALIVYRLRPVPASLIRAPLITVAVAVVALAVNASTGTNFMYLMEKPAGASLMDWFGPWPWYWLPLLAIAGLSFLVLYAPFFIADRLNARKQQRPVES</sequence>
<feature type="transmembrane region" description="Helical" evidence="1">
    <location>
        <begin position="76"/>
        <end position="95"/>
    </location>
</feature>
<feature type="transmembrane region" description="Helical" evidence="1">
    <location>
        <begin position="206"/>
        <end position="228"/>
    </location>
</feature>
<proteinExistence type="predicted"/>